<dbReference type="CDD" id="cd21037">
    <property type="entry name" value="MLKL_NTD"/>
    <property type="match status" value="1"/>
</dbReference>
<dbReference type="Pfam" id="PF07714">
    <property type="entry name" value="PK_Tyr_Ser-Thr"/>
    <property type="match status" value="1"/>
</dbReference>
<dbReference type="InterPro" id="IPR059179">
    <property type="entry name" value="MLKL-like_MCAfunc"/>
</dbReference>
<dbReference type="InterPro" id="IPR011009">
    <property type="entry name" value="Kinase-like_dom_sf"/>
</dbReference>
<dbReference type="GO" id="GO:0007166">
    <property type="term" value="P:cell surface receptor signaling pathway"/>
    <property type="evidence" value="ECO:0007669"/>
    <property type="project" value="InterPro"/>
</dbReference>
<proteinExistence type="predicted"/>
<protein>
    <submittedName>
        <fullName evidence="2">Kinase-like protein</fullName>
    </submittedName>
</protein>
<dbReference type="InterPro" id="IPR036537">
    <property type="entry name" value="Adaptor_Cbl_N_dom_sf"/>
</dbReference>
<dbReference type="InParanoid" id="A0A165HAE6"/>
<dbReference type="RefSeq" id="XP_040769203.1">
    <property type="nucleotide sequence ID" value="XM_040907868.1"/>
</dbReference>
<dbReference type="InterPro" id="IPR051681">
    <property type="entry name" value="Ser/Thr_Kinases-Pseudokinases"/>
</dbReference>
<keyword evidence="3" id="KW-1185">Reference proteome</keyword>
<dbReference type="GO" id="GO:0005524">
    <property type="term" value="F:ATP binding"/>
    <property type="evidence" value="ECO:0007669"/>
    <property type="project" value="InterPro"/>
</dbReference>
<reference evidence="2 3" key="1">
    <citation type="journal article" date="2016" name="Mol. Biol. Evol.">
        <title>Comparative Genomics of Early-Diverging Mushroom-Forming Fungi Provides Insights into the Origins of Lignocellulose Decay Capabilities.</title>
        <authorList>
            <person name="Nagy L.G."/>
            <person name="Riley R."/>
            <person name="Tritt A."/>
            <person name="Adam C."/>
            <person name="Daum C."/>
            <person name="Floudas D."/>
            <person name="Sun H."/>
            <person name="Yadav J.S."/>
            <person name="Pangilinan J."/>
            <person name="Larsson K.H."/>
            <person name="Matsuura K."/>
            <person name="Barry K."/>
            <person name="Labutti K."/>
            <person name="Kuo R."/>
            <person name="Ohm R.A."/>
            <person name="Bhattacharya S.S."/>
            <person name="Shirouzu T."/>
            <person name="Yoshinaga Y."/>
            <person name="Martin F.M."/>
            <person name="Grigoriev I.V."/>
            <person name="Hibbett D.S."/>
        </authorList>
    </citation>
    <scope>NUCLEOTIDE SEQUENCE [LARGE SCALE GENOMIC DNA]</scope>
    <source>
        <strain evidence="2 3">93-53</strain>
    </source>
</reference>
<dbReference type="Gene3D" id="1.10.510.10">
    <property type="entry name" value="Transferase(Phosphotransferase) domain 1"/>
    <property type="match status" value="1"/>
</dbReference>
<dbReference type="PROSITE" id="PS50011">
    <property type="entry name" value="PROTEIN_KINASE_DOM"/>
    <property type="match status" value="1"/>
</dbReference>
<gene>
    <name evidence="2" type="ORF">LAESUDRAFT_720700</name>
</gene>
<dbReference type="AlphaFoldDB" id="A0A165HAE6"/>
<dbReference type="InterPro" id="IPR000719">
    <property type="entry name" value="Prot_kinase_dom"/>
</dbReference>
<dbReference type="PANTHER" id="PTHR44329">
    <property type="entry name" value="SERINE/THREONINE-PROTEIN KINASE TNNI3K-RELATED"/>
    <property type="match status" value="1"/>
</dbReference>
<feature type="domain" description="Protein kinase" evidence="1">
    <location>
        <begin position="257"/>
        <end position="523"/>
    </location>
</feature>
<dbReference type="SUPFAM" id="SSF56112">
    <property type="entry name" value="Protein kinase-like (PK-like)"/>
    <property type="match status" value="1"/>
</dbReference>
<dbReference type="GO" id="GO:0004674">
    <property type="term" value="F:protein serine/threonine kinase activity"/>
    <property type="evidence" value="ECO:0007669"/>
    <property type="project" value="TreeGrafter"/>
</dbReference>
<dbReference type="Proteomes" id="UP000076871">
    <property type="component" value="Unassembled WGS sequence"/>
</dbReference>
<dbReference type="STRING" id="1314785.A0A165HAE6"/>
<accession>A0A165HAE6</accession>
<organism evidence="2 3">
    <name type="scientific">Laetiporus sulphureus 93-53</name>
    <dbReference type="NCBI Taxonomy" id="1314785"/>
    <lineage>
        <taxon>Eukaryota</taxon>
        <taxon>Fungi</taxon>
        <taxon>Dikarya</taxon>
        <taxon>Basidiomycota</taxon>
        <taxon>Agaricomycotina</taxon>
        <taxon>Agaricomycetes</taxon>
        <taxon>Polyporales</taxon>
        <taxon>Laetiporus</taxon>
    </lineage>
</organism>
<dbReference type="PANTHER" id="PTHR44329:SF214">
    <property type="entry name" value="PROTEIN KINASE DOMAIN-CONTAINING PROTEIN"/>
    <property type="match status" value="1"/>
</dbReference>
<keyword evidence="2" id="KW-0418">Kinase</keyword>
<dbReference type="EMBL" id="KV427607">
    <property type="protein sequence ID" value="KZT11463.1"/>
    <property type="molecule type" value="Genomic_DNA"/>
</dbReference>
<keyword evidence="2" id="KW-0808">Transferase</keyword>
<dbReference type="OrthoDB" id="2800760at2759"/>
<evidence type="ECO:0000259" key="1">
    <source>
        <dbReference type="PROSITE" id="PS50011"/>
    </source>
</evidence>
<name>A0A165HAE6_9APHY</name>
<evidence type="ECO:0000313" key="3">
    <source>
        <dbReference type="Proteomes" id="UP000076871"/>
    </source>
</evidence>
<sequence length="523" mass="57977">MSPAGQLVRVAVGAAGLAGDLGVPYIGAVAGTIEGIQNCCEKVSVHKKDSQTLSRKIMTLIEVLRANSDNAEAEELRAVADEMTLTLESIHNRVSKWAQYNRVEAFCRDGEIGDGLRKCNAEIDSLITKFQVTTAFSVSNLQIKLMEIVKMNHEELKEFRTSHKEEMRQFTMHFLKSKQQLEEAAALQREGRPVAERMMEQGQLLLQESGPSVGSNQSRAHSLTNVEYTACQQGLVTLQRLADILPTLKDLSGQVTKVGDLPVNKGGHTQVWEGLLFGDIAVALKALQGVEATPGAKARFENEIVTWSKLKHPNILPLYGIVSDLGPFLHTVSPWRRQGDVRDYTRANPEANKSRLLHGAAKGLAYLDAQGIIHGNVRCANMLVTDEGDACICDFGMSQVIGEITQTPFSATATRTGSTRWLAPELVFDTKMLGPNDKCDVWSFGMSMLECYGSRDPFAEHKRDAHVIRALDAKTHPVRPQNLPEPSDALWKIMTNCWAWEPHDRLTMREVVSQMQEIMPQLH</sequence>
<dbReference type="Gene3D" id="1.20.930.20">
    <property type="entry name" value="Adaptor protein Cbl, N-terminal domain"/>
    <property type="match status" value="1"/>
</dbReference>
<dbReference type="GeneID" id="63824897"/>
<evidence type="ECO:0000313" key="2">
    <source>
        <dbReference type="EMBL" id="KZT11463.1"/>
    </source>
</evidence>
<dbReference type="InterPro" id="IPR001245">
    <property type="entry name" value="Ser-Thr/Tyr_kinase_cat_dom"/>
</dbReference>